<dbReference type="Gene3D" id="1.10.268.10">
    <property type="entry name" value="Topoisomerase, domain 3"/>
    <property type="match status" value="1"/>
</dbReference>
<proteinExistence type="inferred from homology"/>
<accession>A0A1M4UNJ9</accession>
<keyword evidence="8" id="KW-0175">Coiled coil</keyword>
<dbReference type="AlphaFoldDB" id="A0A1M4UNJ9"/>
<evidence type="ECO:0000256" key="5">
    <source>
        <dbReference type="ARBA" id="ARBA00023125"/>
    </source>
</evidence>
<dbReference type="PROSITE" id="PS52040">
    <property type="entry name" value="TOPO_IIA"/>
    <property type="match status" value="1"/>
</dbReference>
<dbReference type="CDD" id="cd00187">
    <property type="entry name" value="TOP4c"/>
    <property type="match status" value="1"/>
</dbReference>
<dbReference type="GO" id="GO:0005737">
    <property type="term" value="C:cytoplasm"/>
    <property type="evidence" value="ECO:0007669"/>
    <property type="project" value="TreeGrafter"/>
</dbReference>
<dbReference type="FunFam" id="1.10.268.10:FF:000001">
    <property type="entry name" value="DNA gyrase subunit A"/>
    <property type="match status" value="1"/>
</dbReference>
<dbReference type="PANTHER" id="PTHR43493:SF5">
    <property type="entry name" value="DNA GYRASE SUBUNIT A, CHLOROPLASTIC_MITOCHONDRIAL"/>
    <property type="match status" value="1"/>
</dbReference>
<keyword evidence="5 7" id="KW-0238">DNA-binding</keyword>
<dbReference type="Gene3D" id="2.120.10.90">
    <property type="entry name" value="DNA gyrase/topoisomerase IV, subunit A, C-terminal"/>
    <property type="match status" value="2"/>
</dbReference>
<dbReference type="EC" id="5.6.2.2" evidence="3"/>
<dbReference type="Gene3D" id="3.30.1360.40">
    <property type="match status" value="1"/>
</dbReference>
<dbReference type="Proteomes" id="UP000184035">
    <property type="component" value="Unassembled WGS sequence"/>
</dbReference>
<dbReference type="PANTHER" id="PTHR43493">
    <property type="entry name" value="DNA GYRASE/TOPOISOMERASE SUBUNIT A"/>
    <property type="match status" value="1"/>
</dbReference>
<organism evidence="10 11">
    <name type="scientific">Clostridium fallax</name>
    <dbReference type="NCBI Taxonomy" id="1533"/>
    <lineage>
        <taxon>Bacteria</taxon>
        <taxon>Bacillati</taxon>
        <taxon>Bacillota</taxon>
        <taxon>Clostridia</taxon>
        <taxon>Eubacteriales</taxon>
        <taxon>Clostridiaceae</taxon>
        <taxon>Clostridium</taxon>
    </lineage>
</organism>
<dbReference type="SUPFAM" id="SSF56719">
    <property type="entry name" value="Type II DNA topoisomerase"/>
    <property type="match status" value="1"/>
</dbReference>
<sequence length="974" mass="111255">MAKKNNIIPKDNNIIRVPLEEAMPENYLPYAVEVAKERALPDVRDGLKPVHRRILYGAYMLKAFPDKPYYKSARIVGDILGKFHPHGDSSVYDAMVILAQNFSTREPLIDGHGNWGSIDGDGAAAMRYTEARLSNISMEMLKDIEKGVVDMVSNYSDSDVEPKVLPARYPNLLVNGAFGIAVGLATNIPPHNLGEVCDGTLAYIDNPEITTKELMNYIKAPDLPTGGVIIGKNSLISAYETGEGKVTLRAKTSIERLENGRLGIVITEFPYRRNKARLLQTISEMTGDKRHSKALESITDIRDESDRTGIRAVIEFKKSVDEETADKVLKYLFKKTDLQCNISFNMVALAEGKPETMGLKTIIGHYVNHQKDVITRRTKRELDIAEKRFHVVEGFIKAIDIIDEIIAEIRASKSKKEAAEKLINKFQFTSIQAEAILELMLYRLTGLEINVFKKEYKELEKTIKRLKKILESEKELLKVIKTELIEIKDKYFSPRRTDIVEDESEAKINLEELIVVEDIMVTLSEEGFIKRTPIKSYNRSNSDASDIEYREGDSLKYLFKSNTKDTIVIFTDKGNMYQIKGNSIPECRWKEKGERIDSLIRGLNLEDEKIISVQSIENFTPNKAFQFITKKGFIKKTSLDKFITGYTKLMALKLKDSDKLLYVRFIDVNEEEKFIYVKTKKNIEFYIEEPKLDIVDRNILGTEICNLTSEDEIVNIEFKDEYKYEEFILGVSRKGKVKIYSRLSSDSYNKVRTSSGEFILAFSNKGNVYKFPSFMAQNIKEPLDISNFVDGFKKDEEILLVVSEKSFNEDNYIYFFTKNGLIKKTMMKDFEGSYNNQMAYRFKTEDDILVSIEYSSKEKNHIVIVTKKGMGIKFESENVNPMGRVASGVTGISLKDEDEVVYGNVISVFFNKEYNEGNEIAATYDGYEKLILISKNEDIKETYINNIKLQNRAGRGNSLIVLIMDDYVKEVVLT</sequence>
<feature type="domain" description="Topo IIA-type catalytic" evidence="9">
    <location>
        <begin position="40"/>
        <end position="513"/>
    </location>
</feature>
<protein>
    <recommendedName>
        <fullName evidence="3">DNA topoisomerase (ATP-hydrolyzing)</fullName>
        <ecNumber evidence="3">5.6.2.2</ecNumber>
    </recommendedName>
</protein>
<dbReference type="GO" id="GO:0034335">
    <property type="term" value="F:DNA negative supercoiling activity"/>
    <property type="evidence" value="ECO:0007669"/>
    <property type="project" value="UniProtKB-ARBA"/>
</dbReference>
<comment type="similarity">
    <text evidence="2">Belongs to the type II topoisomerase GyrA/ParC subunit family.</text>
</comment>
<evidence type="ECO:0000256" key="2">
    <source>
        <dbReference type="ARBA" id="ARBA00008263"/>
    </source>
</evidence>
<dbReference type="InterPro" id="IPR013760">
    <property type="entry name" value="Topo_IIA-like_dom_sf"/>
</dbReference>
<evidence type="ECO:0000256" key="8">
    <source>
        <dbReference type="SAM" id="Coils"/>
    </source>
</evidence>
<dbReference type="STRING" id="1533.SAMN05443638_105117"/>
<evidence type="ECO:0000313" key="10">
    <source>
        <dbReference type="EMBL" id="SHE58341.1"/>
    </source>
</evidence>
<dbReference type="InterPro" id="IPR050220">
    <property type="entry name" value="Type_II_DNA_Topoisomerases"/>
</dbReference>
<dbReference type="GO" id="GO:0005524">
    <property type="term" value="F:ATP binding"/>
    <property type="evidence" value="ECO:0007669"/>
    <property type="project" value="InterPro"/>
</dbReference>
<evidence type="ECO:0000256" key="4">
    <source>
        <dbReference type="ARBA" id="ARBA00023029"/>
    </source>
</evidence>
<evidence type="ECO:0000313" key="11">
    <source>
        <dbReference type="Proteomes" id="UP000184035"/>
    </source>
</evidence>
<dbReference type="InterPro" id="IPR013757">
    <property type="entry name" value="Topo_IIA_A_a_sf"/>
</dbReference>
<keyword evidence="4 7" id="KW-0799">Topoisomerase</keyword>
<keyword evidence="11" id="KW-1185">Reference proteome</keyword>
<dbReference type="InterPro" id="IPR006691">
    <property type="entry name" value="GyrA/parC_rep"/>
</dbReference>
<dbReference type="InterPro" id="IPR002205">
    <property type="entry name" value="Topo_IIA_dom_A"/>
</dbReference>
<dbReference type="NCBIfam" id="NF010586">
    <property type="entry name" value="PRK13979.1"/>
    <property type="match status" value="1"/>
</dbReference>
<dbReference type="Pfam" id="PF03989">
    <property type="entry name" value="DNA_gyraseA_C"/>
    <property type="match status" value="5"/>
</dbReference>
<evidence type="ECO:0000256" key="1">
    <source>
        <dbReference type="ARBA" id="ARBA00000185"/>
    </source>
</evidence>
<dbReference type="InterPro" id="IPR035516">
    <property type="entry name" value="Gyrase/topoIV_suA_C"/>
</dbReference>
<reference evidence="10 11" key="1">
    <citation type="submission" date="2016-11" db="EMBL/GenBank/DDBJ databases">
        <authorList>
            <person name="Jaros S."/>
            <person name="Januszkiewicz K."/>
            <person name="Wedrychowicz H."/>
        </authorList>
    </citation>
    <scope>NUCLEOTIDE SEQUENCE [LARGE SCALE GENOMIC DNA]</scope>
    <source>
        <strain evidence="10 11">DSM 2631</strain>
    </source>
</reference>
<evidence type="ECO:0000256" key="3">
    <source>
        <dbReference type="ARBA" id="ARBA00012895"/>
    </source>
</evidence>
<dbReference type="SMART" id="SM00434">
    <property type="entry name" value="TOP4c"/>
    <property type="match status" value="1"/>
</dbReference>
<dbReference type="InterPro" id="IPR013758">
    <property type="entry name" value="Topo_IIA_A/C_ab"/>
</dbReference>
<evidence type="ECO:0000259" key="9">
    <source>
        <dbReference type="PROSITE" id="PS52040"/>
    </source>
</evidence>
<dbReference type="Gene3D" id="3.90.199.10">
    <property type="entry name" value="Topoisomerase II, domain 5"/>
    <property type="match status" value="1"/>
</dbReference>
<dbReference type="NCBIfam" id="NF004044">
    <property type="entry name" value="PRK05561.1"/>
    <property type="match status" value="1"/>
</dbReference>
<keyword evidence="6 7" id="KW-0413">Isomerase</keyword>
<feature type="coiled-coil region" evidence="8">
    <location>
        <begin position="449"/>
        <end position="490"/>
    </location>
</feature>
<dbReference type="GO" id="GO:0006265">
    <property type="term" value="P:DNA topological change"/>
    <property type="evidence" value="ECO:0007669"/>
    <property type="project" value="UniProtKB-UniRule"/>
</dbReference>
<dbReference type="SUPFAM" id="SSF101904">
    <property type="entry name" value="GyrA/ParC C-terminal domain-like"/>
    <property type="match status" value="2"/>
</dbReference>
<dbReference type="Pfam" id="PF00521">
    <property type="entry name" value="DNA_topoisoIV"/>
    <property type="match status" value="1"/>
</dbReference>
<gene>
    <name evidence="10" type="ORF">SAMN05443638_105117</name>
</gene>
<name>A0A1M4UNJ9_9CLOT</name>
<evidence type="ECO:0000256" key="7">
    <source>
        <dbReference type="PROSITE-ProRule" id="PRU01384"/>
    </source>
</evidence>
<dbReference type="GO" id="GO:0009330">
    <property type="term" value="C:DNA topoisomerase type II (double strand cut, ATP-hydrolyzing) complex"/>
    <property type="evidence" value="ECO:0007669"/>
    <property type="project" value="TreeGrafter"/>
</dbReference>
<dbReference type="EMBL" id="FQVM01000005">
    <property type="protein sequence ID" value="SHE58341.1"/>
    <property type="molecule type" value="Genomic_DNA"/>
</dbReference>
<evidence type="ECO:0000256" key="6">
    <source>
        <dbReference type="ARBA" id="ARBA00023235"/>
    </source>
</evidence>
<feature type="active site" description="O-(5'-phospho-DNA)-tyrosine intermediate" evidence="7">
    <location>
        <position position="128"/>
    </location>
</feature>
<dbReference type="GO" id="GO:0003677">
    <property type="term" value="F:DNA binding"/>
    <property type="evidence" value="ECO:0007669"/>
    <property type="project" value="UniProtKB-UniRule"/>
</dbReference>
<comment type="catalytic activity">
    <reaction evidence="1 7">
        <text>ATP-dependent breakage, passage and rejoining of double-stranded DNA.</text>
        <dbReference type="EC" id="5.6.2.2"/>
    </reaction>
</comment>
<dbReference type="OrthoDB" id="9806486at2"/>
<dbReference type="RefSeq" id="WP_072893757.1">
    <property type="nucleotide sequence ID" value="NZ_FQVM01000005.1"/>
</dbReference>